<evidence type="ECO:0000313" key="3">
    <source>
        <dbReference type="Proteomes" id="UP000571950"/>
    </source>
</evidence>
<evidence type="ECO:0000256" key="1">
    <source>
        <dbReference type="SAM" id="SignalP"/>
    </source>
</evidence>
<dbReference type="Proteomes" id="UP000571950">
    <property type="component" value="Unassembled WGS sequence"/>
</dbReference>
<organism evidence="2 3">
    <name type="scientific">Sphingobium jiangsuense</name>
    <dbReference type="NCBI Taxonomy" id="870476"/>
    <lineage>
        <taxon>Bacteria</taxon>
        <taxon>Pseudomonadati</taxon>
        <taxon>Pseudomonadota</taxon>
        <taxon>Alphaproteobacteria</taxon>
        <taxon>Sphingomonadales</taxon>
        <taxon>Sphingomonadaceae</taxon>
        <taxon>Sphingobium</taxon>
    </lineage>
</organism>
<dbReference type="AlphaFoldDB" id="A0A7W6BIL3"/>
<dbReference type="Pfam" id="PF09912">
    <property type="entry name" value="DUF2141"/>
    <property type="match status" value="1"/>
</dbReference>
<dbReference type="InterPro" id="IPR018673">
    <property type="entry name" value="DUF2141"/>
</dbReference>
<keyword evidence="3" id="KW-1185">Reference proteome</keyword>
<sequence>MLKFSGAGIGVAVALAATSLTAPASAAPIGPDANVCVRGDAPSVLVRVPAFKNRSGKLRVQIYGNNPADFLAKGQYLKRIDLPVTSSGSMDVCVALPHAGDFAVAVRHDLDGNGKSSWNDGGGFSRNPNISLFKLKPEYKDVVISVGKETKVLDVFINYRQGLAIKPLKS</sequence>
<reference evidence="2 3" key="1">
    <citation type="submission" date="2020-08" db="EMBL/GenBank/DDBJ databases">
        <title>Genomic Encyclopedia of Type Strains, Phase IV (KMG-IV): sequencing the most valuable type-strain genomes for metagenomic binning, comparative biology and taxonomic classification.</title>
        <authorList>
            <person name="Goeker M."/>
        </authorList>
    </citation>
    <scope>NUCLEOTIDE SEQUENCE [LARGE SCALE GENOMIC DNA]</scope>
    <source>
        <strain evidence="2 3">DSM 26189</strain>
    </source>
</reference>
<protein>
    <submittedName>
        <fullName evidence="2">Uncharacterized protein (DUF2141 family)</fullName>
    </submittedName>
</protein>
<feature type="chain" id="PRO_5030863227" evidence="1">
    <location>
        <begin position="27"/>
        <end position="170"/>
    </location>
</feature>
<accession>A0A7W6BIL3</accession>
<proteinExistence type="predicted"/>
<evidence type="ECO:0000313" key="2">
    <source>
        <dbReference type="EMBL" id="MBB3926629.1"/>
    </source>
</evidence>
<comment type="caution">
    <text evidence="2">The sequence shown here is derived from an EMBL/GenBank/DDBJ whole genome shotgun (WGS) entry which is preliminary data.</text>
</comment>
<dbReference type="EMBL" id="JACIDT010000007">
    <property type="protein sequence ID" value="MBB3926629.1"/>
    <property type="molecule type" value="Genomic_DNA"/>
</dbReference>
<keyword evidence="1" id="KW-0732">Signal</keyword>
<name>A0A7W6BIL3_9SPHN</name>
<feature type="signal peptide" evidence="1">
    <location>
        <begin position="1"/>
        <end position="26"/>
    </location>
</feature>
<dbReference type="RefSeq" id="WP_188072131.1">
    <property type="nucleotide sequence ID" value="NZ_BSPS01000064.1"/>
</dbReference>
<gene>
    <name evidence="2" type="ORF">GGR43_002349</name>
</gene>